<dbReference type="Pfam" id="PF01344">
    <property type="entry name" value="Kelch_1"/>
    <property type="match status" value="1"/>
</dbReference>
<dbReference type="InterPro" id="IPR015915">
    <property type="entry name" value="Kelch-typ_b-propeller"/>
</dbReference>
<dbReference type="InterPro" id="IPR011333">
    <property type="entry name" value="SKP1/BTB/POZ_sf"/>
</dbReference>
<dbReference type="SUPFAM" id="SSF54695">
    <property type="entry name" value="POZ domain"/>
    <property type="match status" value="1"/>
</dbReference>
<protein>
    <submittedName>
        <fullName evidence="5">BACK domain-containing protein</fullName>
    </submittedName>
</protein>
<evidence type="ECO:0000256" key="2">
    <source>
        <dbReference type="ARBA" id="ARBA00022737"/>
    </source>
</evidence>
<dbReference type="Pfam" id="PF00651">
    <property type="entry name" value="BTB"/>
    <property type="match status" value="1"/>
</dbReference>
<keyword evidence="2" id="KW-0677">Repeat</keyword>
<evidence type="ECO:0000259" key="3">
    <source>
        <dbReference type="SMART" id="SM00875"/>
    </source>
</evidence>
<dbReference type="PANTHER" id="PTHR24412:SF172">
    <property type="entry name" value="KELCH-LIKE PROTEIN 10"/>
    <property type="match status" value="1"/>
</dbReference>
<dbReference type="Pfam" id="PF07707">
    <property type="entry name" value="BACK"/>
    <property type="match status" value="1"/>
</dbReference>
<sequence>MGRPVCNKKRSKNEKRSNSYKFNASRRQYSYTPIRSLRIHSKNLQSIGIDVDFFCERTVEFMESGETCNIIAVEIAEQSIYFERLLKYHRGQENIRLPEFLNVCFSSIIEYLFEGGTEINHDNVHHIFVAADFLLLPKLKQQCTNQLKEIVSINFSTAIDMWLNYKSSYWPELGSMAYQTILENFEKIWHTSQFKKLSANHIRQILHEDALNCKHEKNVFQAIIQWISEDLETRIEYSLELLLCIRLGMLSSTELDYIKNHDLIQIIPEYLDLLNHWPNCLATTNNRIINAYGQRFITPRLPHQIVMVFGGWRDGEDLVAAVQVYDPTAKTWTLWTENSQPFRMPTNRRRDLLRIPLTSTITNSQANQLQNAIDTFIPINNFQSLLPPDEVACEKNRSGLPVDNNAIMSATRANLIGEFPKRVYAGCVLIGTRVYVIGGFDGDRALKSTLCYDFEIESGWYEASCMYENRYYVSVAYANGYIYAIGGHNGEYGGRLDSAERYIVNENLWQTISSMNHIRSDGSAGELHGKIYVIGGFDGRYYHDSVEYYEPSTDQWTLINRMNSPRGGVSLVQHDDYLYAIGGNNGNDRLKSIERYDPKANKWEIIGEMSQSRSNSSTTVIDNEIYILGGWSGEPASGVLDQVECFNVISCECRIVQNLIYPLSASCACTLKGYNLVKKYVHPFPIVSSHCIGNMSKRVSIQCIMFAIGCKGVTT</sequence>
<accession>A0AA85AHQ3</accession>
<dbReference type="Gene3D" id="2.120.10.80">
    <property type="entry name" value="Kelch-type beta propeller"/>
    <property type="match status" value="2"/>
</dbReference>
<dbReference type="WBParaSite" id="SMRG1_85550.5">
    <property type="protein sequence ID" value="SMRG1_85550.5"/>
    <property type="gene ID" value="SMRG1_85550"/>
</dbReference>
<dbReference type="InterPro" id="IPR011705">
    <property type="entry name" value="BACK"/>
</dbReference>
<dbReference type="SUPFAM" id="SSF117281">
    <property type="entry name" value="Kelch motif"/>
    <property type="match status" value="1"/>
</dbReference>
<reference evidence="5" key="1">
    <citation type="submission" date="2023-11" db="UniProtKB">
        <authorList>
            <consortium name="WormBaseParasite"/>
        </authorList>
    </citation>
    <scope>IDENTIFICATION</scope>
</reference>
<name>A0AA85AHQ3_9TREM</name>
<feature type="domain" description="BACK" evidence="3">
    <location>
        <begin position="158"/>
        <end position="259"/>
    </location>
</feature>
<dbReference type="SMART" id="SM00875">
    <property type="entry name" value="BACK"/>
    <property type="match status" value="1"/>
</dbReference>
<dbReference type="PANTHER" id="PTHR24412">
    <property type="entry name" value="KELCH PROTEIN"/>
    <property type="match status" value="1"/>
</dbReference>
<evidence type="ECO:0000313" key="5">
    <source>
        <dbReference type="WBParaSite" id="SMRG1_85550.5"/>
    </source>
</evidence>
<dbReference type="InterPro" id="IPR000210">
    <property type="entry name" value="BTB/POZ_dom"/>
</dbReference>
<organism evidence="4 5">
    <name type="scientific">Schistosoma margrebowiei</name>
    <dbReference type="NCBI Taxonomy" id="48269"/>
    <lineage>
        <taxon>Eukaryota</taxon>
        <taxon>Metazoa</taxon>
        <taxon>Spiralia</taxon>
        <taxon>Lophotrochozoa</taxon>
        <taxon>Platyhelminthes</taxon>
        <taxon>Trematoda</taxon>
        <taxon>Digenea</taxon>
        <taxon>Strigeidida</taxon>
        <taxon>Schistosomatoidea</taxon>
        <taxon>Schistosomatidae</taxon>
        <taxon>Schistosoma</taxon>
    </lineage>
</organism>
<evidence type="ECO:0000256" key="1">
    <source>
        <dbReference type="ARBA" id="ARBA00022441"/>
    </source>
</evidence>
<dbReference type="Gene3D" id="3.30.710.10">
    <property type="entry name" value="Potassium Channel Kv1.1, Chain A"/>
    <property type="match status" value="1"/>
</dbReference>
<keyword evidence="1" id="KW-0880">Kelch repeat</keyword>
<dbReference type="SMART" id="SM00612">
    <property type="entry name" value="Kelch"/>
    <property type="match status" value="5"/>
</dbReference>
<dbReference type="Gene3D" id="1.25.40.420">
    <property type="match status" value="1"/>
</dbReference>
<proteinExistence type="predicted"/>
<dbReference type="Pfam" id="PF24681">
    <property type="entry name" value="Kelch_KLHDC2_KLHL20_DRC7"/>
    <property type="match status" value="1"/>
</dbReference>
<evidence type="ECO:0000313" key="4">
    <source>
        <dbReference type="Proteomes" id="UP000050790"/>
    </source>
</evidence>
<dbReference type="InterPro" id="IPR006652">
    <property type="entry name" value="Kelch_1"/>
</dbReference>
<dbReference type="Proteomes" id="UP000050790">
    <property type="component" value="Unassembled WGS sequence"/>
</dbReference>
<dbReference type="AlphaFoldDB" id="A0AA85AHQ3"/>